<keyword evidence="4 8" id="KW-0276">Fatty acid metabolism</keyword>
<evidence type="ECO:0000256" key="2">
    <source>
        <dbReference type="ARBA" id="ARBA00022679"/>
    </source>
</evidence>
<evidence type="ECO:0000256" key="3">
    <source>
        <dbReference type="ARBA" id="ARBA00022723"/>
    </source>
</evidence>
<evidence type="ECO:0000256" key="8">
    <source>
        <dbReference type="HAMAP-Rule" id="MF_00101"/>
    </source>
</evidence>
<comment type="function">
    <text evidence="8">Transfers the 4'-phosphopantetheine moiety from coenzyme A to a Ser of acyl-carrier-protein.</text>
</comment>
<keyword evidence="7 8" id="KW-0275">Fatty acid biosynthesis</keyword>
<keyword evidence="1 8" id="KW-0444">Lipid biosynthesis</keyword>
<dbReference type="InterPro" id="IPR008278">
    <property type="entry name" value="4-PPantetheinyl_Trfase_dom"/>
</dbReference>
<dbReference type="AlphaFoldDB" id="A0A0S8GF85"/>
<keyword evidence="8" id="KW-0963">Cytoplasm</keyword>
<proteinExistence type="inferred from homology"/>
<dbReference type="HAMAP" id="MF_00101">
    <property type="entry name" value="AcpS"/>
    <property type="match status" value="1"/>
</dbReference>
<accession>A0A0S8GF85</accession>
<dbReference type="InterPro" id="IPR004568">
    <property type="entry name" value="Ppantetheine-prot_Trfase_dom"/>
</dbReference>
<dbReference type="GO" id="GO:0008897">
    <property type="term" value="F:holo-[acyl-carrier-protein] synthase activity"/>
    <property type="evidence" value="ECO:0007669"/>
    <property type="project" value="UniProtKB-UniRule"/>
</dbReference>
<dbReference type="NCBIfam" id="TIGR00556">
    <property type="entry name" value="pantethn_trn"/>
    <property type="match status" value="1"/>
</dbReference>
<evidence type="ECO:0000256" key="7">
    <source>
        <dbReference type="ARBA" id="ARBA00023160"/>
    </source>
</evidence>
<evidence type="ECO:0000256" key="1">
    <source>
        <dbReference type="ARBA" id="ARBA00022516"/>
    </source>
</evidence>
<keyword evidence="5 8" id="KW-0460">Magnesium</keyword>
<name>A0A0S8GF85_UNCW3</name>
<comment type="catalytic activity">
    <reaction evidence="8">
        <text>apo-[ACP] + CoA = holo-[ACP] + adenosine 3',5'-bisphosphate + H(+)</text>
        <dbReference type="Rhea" id="RHEA:12068"/>
        <dbReference type="Rhea" id="RHEA-COMP:9685"/>
        <dbReference type="Rhea" id="RHEA-COMP:9690"/>
        <dbReference type="ChEBI" id="CHEBI:15378"/>
        <dbReference type="ChEBI" id="CHEBI:29999"/>
        <dbReference type="ChEBI" id="CHEBI:57287"/>
        <dbReference type="ChEBI" id="CHEBI:58343"/>
        <dbReference type="ChEBI" id="CHEBI:64479"/>
        <dbReference type="EC" id="2.7.8.7"/>
    </reaction>
</comment>
<feature type="domain" description="4'-phosphopantetheinyl transferase" evidence="9">
    <location>
        <begin position="5"/>
        <end position="119"/>
    </location>
</feature>
<protein>
    <recommendedName>
        <fullName evidence="8">Holo-[acyl-carrier-protein] synthase</fullName>
        <shortName evidence="8">Holo-ACP synthase</shortName>
        <ecNumber evidence="8">2.7.8.7</ecNumber>
    </recommendedName>
    <alternativeName>
        <fullName evidence="8">4'-phosphopantetheinyl transferase AcpS</fullName>
    </alternativeName>
</protein>
<feature type="binding site" evidence="8">
    <location>
        <position position="9"/>
    </location>
    <ligand>
        <name>Mg(2+)</name>
        <dbReference type="ChEBI" id="CHEBI:18420"/>
    </ligand>
</feature>
<dbReference type="InterPro" id="IPR002582">
    <property type="entry name" value="ACPS"/>
</dbReference>
<sequence length="125" mass="13715">MDIIGIGIDIAEVDRIKEAISKHTHFLKRVYSDQEVRLSNRGSFRFEELAGRFAAKEAIFKAIKTGWRRGVKFTDITVLTEPSGAPYAMLAGTTKTIADSLGVKSVFISISHTKNLAIAMAVVTT</sequence>
<evidence type="ECO:0000313" key="11">
    <source>
        <dbReference type="Proteomes" id="UP000051096"/>
    </source>
</evidence>
<comment type="cofactor">
    <cofactor evidence="8">
        <name>Mg(2+)</name>
        <dbReference type="ChEBI" id="CHEBI:18420"/>
    </cofactor>
</comment>
<dbReference type="NCBIfam" id="TIGR00516">
    <property type="entry name" value="acpS"/>
    <property type="match status" value="1"/>
</dbReference>
<dbReference type="Gene3D" id="3.90.470.20">
    <property type="entry name" value="4'-phosphopantetheinyl transferase domain"/>
    <property type="match status" value="1"/>
</dbReference>
<evidence type="ECO:0000256" key="4">
    <source>
        <dbReference type="ARBA" id="ARBA00022832"/>
    </source>
</evidence>
<dbReference type="Pfam" id="PF01648">
    <property type="entry name" value="ACPS"/>
    <property type="match status" value="1"/>
</dbReference>
<comment type="caution">
    <text evidence="10">The sequence shown here is derived from an EMBL/GenBank/DDBJ whole genome shotgun (WGS) entry which is preliminary data.</text>
</comment>
<evidence type="ECO:0000256" key="6">
    <source>
        <dbReference type="ARBA" id="ARBA00023098"/>
    </source>
</evidence>
<dbReference type="InterPro" id="IPR037143">
    <property type="entry name" value="4-PPantetheinyl_Trfase_dom_sf"/>
</dbReference>
<evidence type="ECO:0000313" key="10">
    <source>
        <dbReference type="EMBL" id="KPK71731.1"/>
    </source>
</evidence>
<gene>
    <name evidence="8" type="primary">acpS</name>
    <name evidence="10" type="ORF">AMJ87_06830</name>
</gene>
<dbReference type="GO" id="GO:0005737">
    <property type="term" value="C:cytoplasm"/>
    <property type="evidence" value="ECO:0007669"/>
    <property type="project" value="UniProtKB-SubCell"/>
</dbReference>
<comment type="similarity">
    <text evidence="8">Belongs to the P-Pant transferase superfamily. AcpS family.</text>
</comment>
<dbReference type="Proteomes" id="UP000051096">
    <property type="component" value="Unassembled WGS sequence"/>
</dbReference>
<keyword evidence="2 8" id="KW-0808">Transferase</keyword>
<keyword evidence="6 8" id="KW-0443">Lipid metabolism</keyword>
<evidence type="ECO:0000256" key="5">
    <source>
        <dbReference type="ARBA" id="ARBA00022842"/>
    </source>
</evidence>
<dbReference type="SUPFAM" id="SSF56214">
    <property type="entry name" value="4'-phosphopantetheinyl transferase"/>
    <property type="match status" value="1"/>
</dbReference>
<feature type="binding site" evidence="8">
    <location>
        <position position="57"/>
    </location>
    <ligand>
        <name>Mg(2+)</name>
        <dbReference type="ChEBI" id="CHEBI:18420"/>
    </ligand>
</feature>
<dbReference type="EC" id="2.7.8.7" evidence="8"/>
<dbReference type="GO" id="GO:0006633">
    <property type="term" value="P:fatty acid biosynthetic process"/>
    <property type="evidence" value="ECO:0007669"/>
    <property type="project" value="UniProtKB-UniRule"/>
</dbReference>
<dbReference type="EMBL" id="LJUO01000056">
    <property type="protein sequence ID" value="KPK71731.1"/>
    <property type="molecule type" value="Genomic_DNA"/>
</dbReference>
<comment type="subcellular location">
    <subcellularLocation>
        <location evidence="8">Cytoplasm</location>
    </subcellularLocation>
</comment>
<dbReference type="GO" id="GO:0000287">
    <property type="term" value="F:magnesium ion binding"/>
    <property type="evidence" value="ECO:0007669"/>
    <property type="project" value="UniProtKB-UniRule"/>
</dbReference>
<organism evidence="10 11">
    <name type="scientific">candidate division WOR_3 bacterium SM23_60</name>
    <dbReference type="NCBI Taxonomy" id="1703780"/>
    <lineage>
        <taxon>Bacteria</taxon>
        <taxon>Bacteria division WOR-3</taxon>
    </lineage>
</organism>
<keyword evidence="3 8" id="KW-0479">Metal-binding</keyword>
<reference evidence="10 11" key="1">
    <citation type="journal article" date="2015" name="Microbiome">
        <title>Genomic resolution of linkages in carbon, nitrogen, and sulfur cycling among widespread estuary sediment bacteria.</title>
        <authorList>
            <person name="Baker B.J."/>
            <person name="Lazar C.S."/>
            <person name="Teske A.P."/>
            <person name="Dick G.J."/>
        </authorList>
    </citation>
    <scope>NUCLEOTIDE SEQUENCE [LARGE SCALE GENOMIC DNA]</scope>
    <source>
        <strain evidence="10">SM23_60</strain>
    </source>
</reference>
<evidence type="ECO:0000259" key="9">
    <source>
        <dbReference type="Pfam" id="PF01648"/>
    </source>
</evidence>